<dbReference type="Proteomes" id="UP000029121">
    <property type="component" value="Unassembled WGS sequence"/>
</dbReference>
<dbReference type="AlphaFoldDB" id="R0HN55"/>
<evidence type="ECO:0008006" key="4">
    <source>
        <dbReference type="Google" id="ProtNLM"/>
    </source>
</evidence>
<accession>R0HN55</accession>
<sequence length="310" mass="33084">MARISLLFSLALVLAIGSVLAHPPTHKKTQKTLSIFTLSKLQSYPYNEISKFVEKQAQSAPNKIQFKKLFATCKGFTEYLGSVKYTGSKEEVVNASYAKLSMFTKELVAAQRQVGVGLLSAKLSHSYAVMAERYVRLVGRIAAISMEYKFNANAKISKTEKVEIEKAVFKLKGSIRVYVKVITKCTKKFSVGKNIDFPFTPRGGFLGTFAQKSVDADKSYELIGVGRDSKVGREIGFGSSGHAGGKSIGAGKGKAGKIGGSFGFDAAGKVKIGGGRWPVAGGGGDRRLVVVVAGGRQPVVVVMVAGGGRR</sequence>
<protein>
    <recommendedName>
        <fullName evidence="4">DUF1216 domain-containing protein</fullName>
    </recommendedName>
</protein>
<feature type="chain" id="PRO_5004343143" description="DUF1216 domain-containing protein" evidence="1">
    <location>
        <begin position="22"/>
        <end position="310"/>
    </location>
</feature>
<reference evidence="3" key="1">
    <citation type="journal article" date="2013" name="Nat. Genet.">
        <title>The Capsella rubella genome and the genomic consequences of rapid mating system evolution.</title>
        <authorList>
            <person name="Slotte T."/>
            <person name="Hazzouri K.M."/>
            <person name="Agren J.A."/>
            <person name="Koenig D."/>
            <person name="Maumus F."/>
            <person name="Guo Y.L."/>
            <person name="Steige K."/>
            <person name="Platts A.E."/>
            <person name="Escobar J.S."/>
            <person name="Newman L.K."/>
            <person name="Wang W."/>
            <person name="Mandakova T."/>
            <person name="Vello E."/>
            <person name="Smith L.M."/>
            <person name="Henz S.R."/>
            <person name="Steffen J."/>
            <person name="Takuno S."/>
            <person name="Brandvain Y."/>
            <person name="Coop G."/>
            <person name="Andolfatto P."/>
            <person name="Hu T.T."/>
            <person name="Blanchette M."/>
            <person name="Clark R.M."/>
            <person name="Quesneville H."/>
            <person name="Nordborg M."/>
            <person name="Gaut B.S."/>
            <person name="Lysak M.A."/>
            <person name="Jenkins J."/>
            <person name="Grimwood J."/>
            <person name="Chapman J."/>
            <person name="Prochnik S."/>
            <person name="Shu S."/>
            <person name="Rokhsar D."/>
            <person name="Schmutz J."/>
            <person name="Weigel D."/>
            <person name="Wright S.I."/>
        </authorList>
    </citation>
    <scope>NUCLEOTIDE SEQUENCE [LARGE SCALE GENOMIC DNA]</scope>
    <source>
        <strain evidence="3">cv. Monte Gargano</strain>
    </source>
</reference>
<evidence type="ECO:0000313" key="3">
    <source>
        <dbReference type="Proteomes" id="UP000029121"/>
    </source>
</evidence>
<evidence type="ECO:0000256" key="1">
    <source>
        <dbReference type="SAM" id="SignalP"/>
    </source>
</evidence>
<gene>
    <name evidence="2" type="ORF">CARUB_v10018676mg</name>
</gene>
<dbReference type="EMBL" id="KB870809">
    <property type="protein sequence ID" value="EOA25353.1"/>
    <property type="molecule type" value="Genomic_DNA"/>
</dbReference>
<organism evidence="2 3">
    <name type="scientific">Capsella rubella</name>
    <dbReference type="NCBI Taxonomy" id="81985"/>
    <lineage>
        <taxon>Eukaryota</taxon>
        <taxon>Viridiplantae</taxon>
        <taxon>Streptophyta</taxon>
        <taxon>Embryophyta</taxon>
        <taxon>Tracheophyta</taxon>
        <taxon>Spermatophyta</taxon>
        <taxon>Magnoliopsida</taxon>
        <taxon>eudicotyledons</taxon>
        <taxon>Gunneridae</taxon>
        <taxon>Pentapetalae</taxon>
        <taxon>rosids</taxon>
        <taxon>malvids</taxon>
        <taxon>Brassicales</taxon>
        <taxon>Brassicaceae</taxon>
        <taxon>Camelineae</taxon>
        <taxon>Capsella</taxon>
    </lineage>
</organism>
<dbReference type="PANTHER" id="PTHR31607">
    <property type="entry name" value="DUF1216 DOMAIN-CONTAINING PROTEIN-RELATED"/>
    <property type="match status" value="1"/>
</dbReference>
<name>R0HN55_9BRAS</name>
<feature type="signal peptide" evidence="1">
    <location>
        <begin position="1"/>
        <end position="21"/>
    </location>
</feature>
<evidence type="ECO:0000313" key="2">
    <source>
        <dbReference type="EMBL" id="EOA25353.1"/>
    </source>
</evidence>
<dbReference type="PANTHER" id="PTHR31607:SF33">
    <property type="entry name" value="DUF1216 DOMAIN-CONTAINING PROTEIN"/>
    <property type="match status" value="1"/>
</dbReference>
<proteinExistence type="predicted"/>
<keyword evidence="3" id="KW-1185">Reference proteome</keyword>
<keyword evidence="1" id="KW-0732">Signal</keyword>